<feature type="active site" description="Nucleophile" evidence="7">
    <location>
        <position position="236"/>
    </location>
</feature>
<evidence type="ECO:0000256" key="2">
    <source>
        <dbReference type="ARBA" id="ARBA00008061"/>
    </source>
</evidence>
<protein>
    <submittedName>
        <fullName evidence="11">Alpha-amylase</fullName>
    </submittedName>
</protein>
<dbReference type="Proteomes" id="UP000293613">
    <property type="component" value="Unassembled WGS sequence"/>
</dbReference>
<evidence type="ECO:0000256" key="6">
    <source>
        <dbReference type="ARBA" id="ARBA00023295"/>
    </source>
</evidence>
<dbReference type="GO" id="GO:0005509">
    <property type="term" value="F:calcium ion binding"/>
    <property type="evidence" value="ECO:0007669"/>
    <property type="project" value="InterPro"/>
</dbReference>
<accession>A0A315S7U1</accession>
<dbReference type="Pfam" id="PF00128">
    <property type="entry name" value="Alpha-amylase"/>
    <property type="match status" value="1"/>
</dbReference>
<feature type="binding site" evidence="8">
    <location>
        <position position="205"/>
    </location>
    <ligand>
        <name>Ca(2+)</name>
        <dbReference type="ChEBI" id="CHEBI:29108"/>
        <label>1</label>
    </ligand>
</feature>
<keyword evidence="5" id="KW-0119">Carbohydrate metabolism</keyword>
<evidence type="ECO:0000256" key="8">
    <source>
        <dbReference type="PIRSR" id="PIRSR001021-2"/>
    </source>
</evidence>
<dbReference type="EMBL" id="RSCO01000025">
    <property type="protein sequence ID" value="RYM94918.1"/>
    <property type="molecule type" value="Genomic_DNA"/>
</dbReference>
<dbReference type="AlphaFoldDB" id="A0A315S7U1"/>
<dbReference type="Gene3D" id="2.40.30.140">
    <property type="match status" value="1"/>
</dbReference>
<feature type="domain" description="Glycosyl hydrolase family 13 catalytic" evidence="10">
    <location>
        <begin position="9"/>
        <end position="394"/>
    </location>
</feature>
<reference evidence="11 12" key="1">
    <citation type="journal article" date="2019" name="Appl. Environ. Microbiol.">
        <title>Dissecting the evolutionary development of the Bifidobacterium animalis species through comparative genomics analyses.</title>
        <authorList>
            <person name="Lugli G.A."/>
            <person name="Mancino W."/>
            <person name="Milani C."/>
            <person name="Duranti S."/>
            <person name="Mancabelli L."/>
            <person name="Napoli S."/>
            <person name="Mangifesta M."/>
            <person name="Viappiani A."/>
            <person name="Anzalone R."/>
            <person name="Longhi G."/>
            <person name="van Sinderen D."/>
            <person name="Ventura M."/>
            <person name="Turroni F."/>
        </authorList>
    </citation>
    <scope>NUCLEOTIDE SEQUENCE [LARGE SCALE GENOMIC DNA]</scope>
    <source>
        <strain evidence="11 12">2011B</strain>
    </source>
</reference>
<keyword evidence="3 8" id="KW-0479">Metal-binding</keyword>
<dbReference type="GeneID" id="29695560"/>
<keyword evidence="4" id="KW-0378">Hydrolase</keyword>
<feature type="binding site" evidence="8">
    <location>
        <position position="207"/>
    </location>
    <ligand>
        <name>Ca(2+)</name>
        <dbReference type="ChEBI" id="CHEBI:29108"/>
        <label>2</label>
    </ligand>
</feature>
<evidence type="ECO:0000313" key="11">
    <source>
        <dbReference type="EMBL" id="RYM94918.1"/>
    </source>
</evidence>
<dbReference type="RefSeq" id="WP_004217797.1">
    <property type="nucleotide sequence ID" value="NZ_CAKMAC010000006.1"/>
</dbReference>
<evidence type="ECO:0000256" key="1">
    <source>
        <dbReference type="ARBA" id="ARBA00001913"/>
    </source>
</evidence>
<dbReference type="NCBIfam" id="NF006969">
    <property type="entry name" value="PRK09441.1-2"/>
    <property type="match status" value="1"/>
</dbReference>
<evidence type="ECO:0000256" key="5">
    <source>
        <dbReference type="ARBA" id="ARBA00023277"/>
    </source>
</evidence>
<keyword evidence="6" id="KW-0326">Glycosidase</keyword>
<dbReference type="PIRSF" id="PIRSF001021">
    <property type="entry name" value="Alph-amls_thrmst"/>
    <property type="match status" value="1"/>
</dbReference>
<dbReference type="InterPro" id="IPR006047">
    <property type="entry name" value="GH13_cat_dom"/>
</dbReference>
<dbReference type="InterPro" id="IPR006046">
    <property type="entry name" value="Alpha_amylase"/>
</dbReference>
<comment type="cofactor">
    <cofactor evidence="1">
        <name>Ca(2+)</name>
        <dbReference type="ChEBI" id="CHEBI:29108"/>
    </cofactor>
</comment>
<evidence type="ECO:0000256" key="9">
    <source>
        <dbReference type="RuleBase" id="RU003615"/>
    </source>
</evidence>
<comment type="similarity">
    <text evidence="2 9">Belongs to the glycosyl hydrolase 13 family.</text>
</comment>
<evidence type="ECO:0000256" key="3">
    <source>
        <dbReference type="ARBA" id="ARBA00022723"/>
    </source>
</evidence>
<keyword evidence="8" id="KW-0106">Calcium</keyword>
<evidence type="ECO:0000313" key="12">
    <source>
        <dbReference type="Proteomes" id="UP000293613"/>
    </source>
</evidence>
<evidence type="ECO:0000259" key="10">
    <source>
        <dbReference type="SMART" id="SM00642"/>
    </source>
</evidence>
<organism evidence="11 12">
    <name type="scientific">Bifidobacterium animalis subsp. lactis</name>
    <name type="common">Bifidobacterium lactis</name>
    <dbReference type="NCBI Taxonomy" id="302911"/>
    <lineage>
        <taxon>Bacteria</taxon>
        <taxon>Bacillati</taxon>
        <taxon>Actinomycetota</taxon>
        <taxon>Actinomycetes</taxon>
        <taxon>Bifidobacteriales</taxon>
        <taxon>Bifidobacteriaceae</taxon>
        <taxon>Bifidobacterium</taxon>
    </lineage>
</organism>
<proteinExistence type="inferred from homology"/>
<evidence type="ECO:0000256" key="7">
    <source>
        <dbReference type="PIRSR" id="PIRSR001021-1"/>
    </source>
</evidence>
<gene>
    <name evidence="11" type="ORF">PG2011B_0975</name>
</gene>
<dbReference type="SUPFAM" id="SSF51445">
    <property type="entry name" value="(Trans)glycosidases"/>
    <property type="match status" value="1"/>
</dbReference>
<dbReference type="PRINTS" id="PR00110">
    <property type="entry name" value="ALPHAAMYLASE"/>
</dbReference>
<comment type="caution">
    <text evidence="11">The sequence shown here is derived from an EMBL/GenBank/DDBJ whole genome shotgun (WGS) entry which is preliminary data.</text>
</comment>
<name>A0A315S7U1_BIFAN</name>
<dbReference type="GO" id="GO:0005975">
    <property type="term" value="P:carbohydrate metabolic process"/>
    <property type="evidence" value="ECO:0007669"/>
    <property type="project" value="InterPro"/>
</dbReference>
<feature type="binding site" evidence="8">
    <location>
        <position position="109"/>
    </location>
    <ligand>
        <name>Ca(2+)</name>
        <dbReference type="ChEBI" id="CHEBI:29108"/>
        <label>1</label>
    </ligand>
</feature>
<dbReference type="Gene3D" id="3.20.20.80">
    <property type="entry name" value="Glycosidases"/>
    <property type="match status" value="1"/>
</dbReference>
<dbReference type="NCBIfam" id="NF006968">
    <property type="entry name" value="PRK09441.1-1"/>
    <property type="match status" value="1"/>
</dbReference>
<evidence type="ECO:0000256" key="4">
    <source>
        <dbReference type="ARBA" id="ARBA00022801"/>
    </source>
</evidence>
<dbReference type="PANTHER" id="PTHR43447">
    <property type="entry name" value="ALPHA-AMYLASE"/>
    <property type="match status" value="1"/>
</dbReference>
<sequence>MAIDKPNHETMLQCFEWYLPESHNLWRWLSSQAPSVAHAGFTTAWLPPAYKGQAGDSDVGYGVYDMYDLGEFDAKGSVPTKYGSRMEYLQAIRAMQGNGVRVFADIVFNHRMGADGTEPVRTHEVNVDDRTRSDSTVVERTLNTVYDFPERGGVYSTFKWNWSDFTGTDYTTDDGTTGIMRFDGKQWSDNVSHERGNFDYIMGDDVDVNEPEVARELTDWGIWYTTTTGVDGFRLDAVKSIDAGFFAPWLRTMQRYGNHPGIAVGEYWSGDASELTSYLHDCNHCMMLFDVALHFRFEQASKNPEGFDLRGLAADTLYEREPTYACTFVDNHDTQPGQALESWVQPWFKPLAYACILLRDNVLPCVFFGDYYGVPHDLIPPMRFLPHMVWIRAHLLGDQVEAQPGDTAHSLCWVVEGNHPVCVVLNTGSSEVHRQVRNAALASHTLIDVCHPDAPATTDTQGQGMMRCPPRSCAIYIDADDYGVMLEALSGTPAAGTVCA</sequence>
<dbReference type="SMART" id="SM00642">
    <property type="entry name" value="Aamy"/>
    <property type="match status" value="1"/>
</dbReference>
<dbReference type="CDD" id="cd11318">
    <property type="entry name" value="AmyAc_bac_fung_AmyA"/>
    <property type="match status" value="1"/>
</dbReference>
<dbReference type="OMA" id="CVVIMSN"/>
<dbReference type="GO" id="GO:0004556">
    <property type="term" value="F:alpha-amylase activity"/>
    <property type="evidence" value="ECO:0007669"/>
    <property type="project" value="InterPro"/>
</dbReference>
<dbReference type="InterPro" id="IPR013776">
    <property type="entry name" value="A-amylase_thermo"/>
</dbReference>
<dbReference type="InterPro" id="IPR017853">
    <property type="entry name" value="GH"/>
</dbReference>
<feature type="binding site" evidence="8">
    <location>
        <position position="199"/>
    </location>
    <ligand>
        <name>Ca(2+)</name>
        <dbReference type="ChEBI" id="CHEBI:29108"/>
        <label>1</label>
    </ligand>
</feature>
<feature type="active site" description="Proton donor" evidence="7">
    <location>
        <position position="266"/>
    </location>
</feature>